<dbReference type="AlphaFoldDB" id="A0A382VX36"/>
<feature type="domain" description="NAD-dependent epimerase/dehydratase" evidence="2">
    <location>
        <begin position="7"/>
        <end position="207"/>
    </location>
</feature>
<evidence type="ECO:0000256" key="1">
    <source>
        <dbReference type="ARBA" id="ARBA00007637"/>
    </source>
</evidence>
<dbReference type="Pfam" id="PF01370">
    <property type="entry name" value="Epimerase"/>
    <property type="match status" value="1"/>
</dbReference>
<protein>
    <recommendedName>
        <fullName evidence="2">NAD-dependent epimerase/dehydratase domain-containing protein</fullName>
    </recommendedName>
</protein>
<accession>A0A382VX36</accession>
<name>A0A382VX36_9ZZZZ</name>
<reference evidence="3" key="1">
    <citation type="submission" date="2018-05" db="EMBL/GenBank/DDBJ databases">
        <authorList>
            <person name="Lanie J.A."/>
            <person name="Ng W.-L."/>
            <person name="Kazmierczak K.M."/>
            <person name="Andrzejewski T.M."/>
            <person name="Davidsen T.M."/>
            <person name="Wayne K.J."/>
            <person name="Tettelin H."/>
            <person name="Glass J.I."/>
            <person name="Rusch D."/>
            <person name="Podicherti R."/>
            <person name="Tsui H.-C.T."/>
            <person name="Winkler M.E."/>
        </authorList>
    </citation>
    <scope>NUCLEOTIDE SEQUENCE</scope>
</reference>
<evidence type="ECO:0000313" key="3">
    <source>
        <dbReference type="EMBL" id="SVD51063.1"/>
    </source>
</evidence>
<comment type="similarity">
    <text evidence="1">Belongs to the NAD(P)-dependent epimerase/dehydratase family.</text>
</comment>
<dbReference type="InterPro" id="IPR001509">
    <property type="entry name" value="Epimerase_deHydtase"/>
</dbReference>
<dbReference type="CDD" id="cd08946">
    <property type="entry name" value="SDR_e"/>
    <property type="match status" value="1"/>
</dbReference>
<sequence>KLAHLDLELQNGPITEPDDVKRAVEGSDVVYHLAAAFQGGGPFTEAEYYEINVTGTFNMLEAARKSGTVKQFILASSDAVYGALEGRPALIHEDRTPPTPAGWYNLSKFLADEMGIAYFRTYDMPVTVLRFGYCFGAGEFLDFKPFRLSHLRTTYPELDELWQGDERLVICADESGIPFRMHIIDVRDQVLGCVSALDKPESIGQRIQLGGIAPFSFDKAVPYMSERIGVPVISANVSGPPINFGFDLEKAERLIGFVPQFDVFRMIDDAIASREGQELDI</sequence>
<feature type="non-terminal residue" evidence="3">
    <location>
        <position position="1"/>
    </location>
</feature>
<dbReference type="InterPro" id="IPR036291">
    <property type="entry name" value="NAD(P)-bd_dom_sf"/>
</dbReference>
<organism evidence="3">
    <name type="scientific">marine metagenome</name>
    <dbReference type="NCBI Taxonomy" id="408172"/>
    <lineage>
        <taxon>unclassified sequences</taxon>
        <taxon>metagenomes</taxon>
        <taxon>ecological metagenomes</taxon>
    </lineage>
</organism>
<feature type="non-terminal residue" evidence="3">
    <location>
        <position position="281"/>
    </location>
</feature>
<gene>
    <name evidence="3" type="ORF">METZ01_LOCUS403917</name>
</gene>
<dbReference type="Gene3D" id="3.40.50.720">
    <property type="entry name" value="NAD(P)-binding Rossmann-like Domain"/>
    <property type="match status" value="1"/>
</dbReference>
<proteinExistence type="inferred from homology"/>
<dbReference type="EMBL" id="UINC01155295">
    <property type="protein sequence ID" value="SVD51063.1"/>
    <property type="molecule type" value="Genomic_DNA"/>
</dbReference>
<dbReference type="SUPFAM" id="SSF51735">
    <property type="entry name" value="NAD(P)-binding Rossmann-fold domains"/>
    <property type="match status" value="1"/>
</dbReference>
<dbReference type="PANTHER" id="PTHR43000">
    <property type="entry name" value="DTDP-D-GLUCOSE 4,6-DEHYDRATASE-RELATED"/>
    <property type="match status" value="1"/>
</dbReference>
<evidence type="ECO:0000259" key="2">
    <source>
        <dbReference type="Pfam" id="PF01370"/>
    </source>
</evidence>